<dbReference type="RefSeq" id="XP_003001425.1">
    <property type="nucleotide sequence ID" value="XM_003001379.1"/>
</dbReference>
<keyword evidence="3" id="KW-1185">Reference proteome</keyword>
<proteinExistence type="predicted"/>
<feature type="compositionally biased region" description="Basic and acidic residues" evidence="1">
    <location>
        <begin position="16"/>
        <end position="25"/>
    </location>
</feature>
<dbReference type="OrthoDB" id="10571807at2759"/>
<organism evidence="3">
    <name type="scientific">Verticillium alfalfae (strain VaMs.102 / ATCC MYA-4576 / FGSC 10136)</name>
    <name type="common">Verticillium wilt of alfalfa</name>
    <name type="synonym">Verticillium albo-atrum</name>
    <dbReference type="NCBI Taxonomy" id="526221"/>
    <lineage>
        <taxon>Eukaryota</taxon>
        <taxon>Fungi</taxon>
        <taxon>Dikarya</taxon>
        <taxon>Ascomycota</taxon>
        <taxon>Pezizomycotina</taxon>
        <taxon>Sordariomycetes</taxon>
        <taxon>Hypocreomycetidae</taxon>
        <taxon>Glomerellales</taxon>
        <taxon>Plectosphaerellaceae</taxon>
        <taxon>Verticillium</taxon>
    </lineage>
</organism>
<evidence type="ECO:0000313" key="2">
    <source>
        <dbReference type="EMBL" id="EEY22360.1"/>
    </source>
</evidence>
<dbReference type="EMBL" id="DS985225">
    <property type="protein sequence ID" value="EEY22360.1"/>
    <property type="molecule type" value="Genomic_DNA"/>
</dbReference>
<sequence>MEDKSRGQASTGAQKENNKQKSVRDDAMFVNARALAHCPCHYPWKGKPSNNRAAAVPSWTSYPFGPGVDSEEVPITARRKPIAAGRGFIAARGRPIATRRGGGCYKAEELSVERSSSEVD</sequence>
<dbReference type="Proteomes" id="UP000008698">
    <property type="component" value="Unassembled WGS sequence"/>
</dbReference>
<evidence type="ECO:0000256" key="1">
    <source>
        <dbReference type="SAM" id="MobiDB-lite"/>
    </source>
</evidence>
<feature type="region of interest" description="Disordered" evidence="1">
    <location>
        <begin position="1"/>
        <end position="25"/>
    </location>
</feature>
<evidence type="ECO:0000313" key="3">
    <source>
        <dbReference type="Proteomes" id="UP000008698"/>
    </source>
</evidence>
<gene>
    <name evidence="2" type="ORF">VDBG_08470</name>
</gene>
<reference evidence="3" key="1">
    <citation type="journal article" date="2011" name="PLoS Pathog.">
        <title>Comparative genomics yields insights into niche adaptation of plant vascular wilt pathogens.</title>
        <authorList>
            <person name="Klosterman S.J."/>
            <person name="Subbarao K.V."/>
            <person name="Kang S."/>
            <person name="Veronese P."/>
            <person name="Gold S.E."/>
            <person name="Thomma B.P.H.J."/>
            <person name="Chen Z."/>
            <person name="Henrissat B."/>
            <person name="Lee Y.-H."/>
            <person name="Park J."/>
            <person name="Garcia-Pedrajas M.D."/>
            <person name="Barbara D.J."/>
            <person name="Anchieta A."/>
            <person name="de Jonge R."/>
            <person name="Santhanam P."/>
            <person name="Maruthachalam K."/>
            <person name="Atallah Z."/>
            <person name="Amyotte S.G."/>
            <person name="Paz Z."/>
            <person name="Inderbitzin P."/>
            <person name="Hayes R.J."/>
            <person name="Heiman D.I."/>
            <person name="Young S."/>
            <person name="Zeng Q."/>
            <person name="Engels R."/>
            <person name="Galagan J."/>
            <person name="Cuomo C.A."/>
            <person name="Dobinson K.F."/>
            <person name="Ma L.-J."/>
        </authorList>
    </citation>
    <scope>NUCLEOTIDE SEQUENCE [LARGE SCALE GENOMIC DNA]</scope>
    <source>
        <strain evidence="3">VaMs.102 / ATCC MYA-4576 / FGSC 10136</strain>
    </source>
</reference>
<dbReference type="GeneID" id="9529479"/>
<name>C9SU49_VERA1</name>
<dbReference type="HOGENOM" id="CLU_2051436_0_0_1"/>
<dbReference type="AlphaFoldDB" id="C9SU49"/>
<protein>
    <submittedName>
        <fullName evidence="2">Predicted protein</fullName>
    </submittedName>
</protein>
<accession>C9SU49</accession>
<dbReference type="KEGG" id="val:VDBG_08470"/>